<feature type="compositionally biased region" description="Basic and acidic residues" evidence="1">
    <location>
        <begin position="73"/>
        <end position="87"/>
    </location>
</feature>
<proteinExistence type="predicted"/>
<evidence type="ECO:0000256" key="1">
    <source>
        <dbReference type="SAM" id="MobiDB-lite"/>
    </source>
</evidence>
<feature type="compositionally biased region" description="Basic and acidic residues" evidence="1">
    <location>
        <begin position="127"/>
        <end position="137"/>
    </location>
</feature>
<organism evidence="2 3">
    <name type="scientific">Reticulomyxa filosa</name>
    <dbReference type="NCBI Taxonomy" id="46433"/>
    <lineage>
        <taxon>Eukaryota</taxon>
        <taxon>Sar</taxon>
        <taxon>Rhizaria</taxon>
        <taxon>Retaria</taxon>
        <taxon>Foraminifera</taxon>
        <taxon>Monothalamids</taxon>
        <taxon>Reticulomyxidae</taxon>
        <taxon>Reticulomyxa</taxon>
    </lineage>
</organism>
<name>X6N256_RETFI</name>
<gene>
    <name evidence="2" type="ORF">RFI_17241</name>
</gene>
<protein>
    <submittedName>
        <fullName evidence="2">Uncharacterized protein</fullName>
    </submittedName>
</protein>
<keyword evidence="3" id="KW-1185">Reference proteome</keyword>
<evidence type="ECO:0000313" key="2">
    <source>
        <dbReference type="EMBL" id="ETO19978.1"/>
    </source>
</evidence>
<evidence type="ECO:0000313" key="3">
    <source>
        <dbReference type="Proteomes" id="UP000023152"/>
    </source>
</evidence>
<reference evidence="2 3" key="1">
    <citation type="journal article" date="2013" name="Curr. Biol.">
        <title>The Genome of the Foraminiferan Reticulomyxa filosa.</title>
        <authorList>
            <person name="Glockner G."/>
            <person name="Hulsmann N."/>
            <person name="Schleicher M."/>
            <person name="Noegel A.A."/>
            <person name="Eichinger L."/>
            <person name="Gallinger C."/>
            <person name="Pawlowski J."/>
            <person name="Sierra R."/>
            <person name="Euteneuer U."/>
            <person name="Pillet L."/>
            <person name="Moustafa A."/>
            <person name="Platzer M."/>
            <person name="Groth M."/>
            <person name="Szafranski K."/>
            <person name="Schliwa M."/>
        </authorList>
    </citation>
    <scope>NUCLEOTIDE SEQUENCE [LARGE SCALE GENOMIC DNA]</scope>
</reference>
<feature type="region of interest" description="Disordered" evidence="1">
    <location>
        <begin position="44"/>
        <end position="137"/>
    </location>
</feature>
<dbReference type="AlphaFoldDB" id="X6N256"/>
<dbReference type="Proteomes" id="UP000023152">
    <property type="component" value="Unassembled WGS sequence"/>
</dbReference>
<comment type="caution">
    <text evidence="2">The sequence shown here is derived from an EMBL/GenBank/DDBJ whole genome shotgun (WGS) entry which is preliminary data.</text>
</comment>
<accession>X6N256</accession>
<dbReference type="EMBL" id="ASPP01013079">
    <property type="protein sequence ID" value="ETO19978.1"/>
    <property type="molecule type" value="Genomic_DNA"/>
</dbReference>
<feature type="compositionally biased region" description="Basic residues" evidence="1">
    <location>
        <begin position="115"/>
        <end position="126"/>
    </location>
</feature>
<sequence>MYMYISATQFPDTTPIVTASADGRHDNDLVSSRLFAYHDSDITSEKGVDKGSVQSSPVAVNDKNLPEIAYSDSEMKEAEEKKHDTNEPKNTANNKTKKKKKVTADANALSTENNKRKKVKPKKKKLRTEEKQDNSTK</sequence>